<dbReference type="EMBL" id="VKHT01001052">
    <property type="protein sequence ID" value="MBB0246698.1"/>
    <property type="molecule type" value="Genomic_DNA"/>
</dbReference>
<evidence type="ECO:0000313" key="4">
    <source>
        <dbReference type="Proteomes" id="UP000538929"/>
    </source>
</evidence>
<reference evidence="4" key="1">
    <citation type="submission" date="2019-10" db="EMBL/GenBank/DDBJ databases">
        <title>Streptomyces sp. nov., a novel actinobacterium isolated from alkaline environment.</title>
        <authorList>
            <person name="Golinska P."/>
        </authorList>
    </citation>
    <scope>NUCLEOTIDE SEQUENCE [LARGE SCALE GENOMIC DNA]</scope>
    <source>
        <strain evidence="4">DSM 42118</strain>
    </source>
</reference>
<feature type="region of interest" description="Disordered" evidence="1">
    <location>
        <begin position="38"/>
        <end position="63"/>
    </location>
</feature>
<feature type="compositionally biased region" description="Acidic residues" evidence="1">
    <location>
        <begin position="49"/>
        <end position="63"/>
    </location>
</feature>
<comment type="caution">
    <text evidence="3">The sequence shown here is derived from an EMBL/GenBank/DDBJ whole genome shotgun (WGS) entry which is preliminary data.</text>
</comment>
<dbReference type="Proteomes" id="UP000538929">
    <property type="component" value="Unassembled WGS sequence"/>
</dbReference>
<organism evidence="3 4">
    <name type="scientific">Streptomyces alkaliphilus</name>
    <dbReference type="NCBI Taxonomy" id="1472722"/>
    <lineage>
        <taxon>Bacteria</taxon>
        <taxon>Bacillati</taxon>
        <taxon>Actinomycetota</taxon>
        <taxon>Actinomycetes</taxon>
        <taxon>Kitasatosporales</taxon>
        <taxon>Streptomycetaceae</taxon>
        <taxon>Streptomyces</taxon>
    </lineage>
</organism>
<dbReference type="AlphaFoldDB" id="A0A7W3TGZ9"/>
<name>A0A7W3TGZ9_9ACTN</name>
<keyword evidence="2" id="KW-0732">Signal</keyword>
<evidence type="ECO:0000313" key="3">
    <source>
        <dbReference type="EMBL" id="MBB0246698.1"/>
    </source>
</evidence>
<feature type="signal peptide" evidence="2">
    <location>
        <begin position="1"/>
        <end position="28"/>
    </location>
</feature>
<proteinExistence type="predicted"/>
<protein>
    <recommendedName>
        <fullName evidence="5">Peptidase</fullName>
    </recommendedName>
</protein>
<accession>A0A7W3TGZ9</accession>
<evidence type="ECO:0008006" key="5">
    <source>
        <dbReference type="Google" id="ProtNLM"/>
    </source>
</evidence>
<evidence type="ECO:0000256" key="1">
    <source>
        <dbReference type="SAM" id="MobiDB-lite"/>
    </source>
</evidence>
<feature type="chain" id="PRO_5039342556" description="Peptidase" evidence="2">
    <location>
        <begin position="29"/>
        <end position="63"/>
    </location>
</feature>
<keyword evidence="4" id="KW-1185">Reference proteome</keyword>
<feature type="non-terminal residue" evidence="3">
    <location>
        <position position="63"/>
    </location>
</feature>
<sequence>MANSRIRIAAARVAAGAVFAAGASFAVAGVAQADGTTDPCEVYDPGDPACDEPDPDPDPDPDP</sequence>
<evidence type="ECO:0000256" key="2">
    <source>
        <dbReference type="SAM" id="SignalP"/>
    </source>
</evidence>
<gene>
    <name evidence="3" type="ORF">FNQ90_21910</name>
</gene>